<dbReference type="GO" id="GO:0016757">
    <property type="term" value="F:glycosyltransferase activity"/>
    <property type="evidence" value="ECO:0007669"/>
    <property type="project" value="InterPro"/>
</dbReference>
<feature type="non-terminal residue" evidence="2">
    <location>
        <position position="1"/>
    </location>
</feature>
<dbReference type="Gene3D" id="3.40.50.2000">
    <property type="entry name" value="Glycogen Phosphorylase B"/>
    <property type="match status" value="1"/>
</dbReference>
<proteinExistence type="predicted"/>
<comment type="caution">
    <text evidence="2">The sequence shown here is derived from an EMBL/GenBank/DDBJ whole genome shotgun (WGS) entry which is preliminary data.</text>
</comment>
<dbReference type="AlphaFoldDB" id="X0V578"/>
<reference evidence="2" key="1">
    <citation type="journal article" date="2014" name="Front. Microbiol.">
        <title>High frequency of phylogenetically diverse reductive dehalogenase-homologous genes in deep subseafloor sedimentary metagenomes.</title>
        <authorList>
            <person name="Kawai M."/>
            <person name="Futagami T."/>
            <person name="Toyoda A."/>
            <person name="Takaki Y."/>
            <person name="Nishi S."/>
            <person name="Hori S."/>
            <person name="Arai W."/>
            <person name="Tsubouchi T."/>
            <person name="Morono Y."/>
            <person name="Uchiyama I."/>
            <person name="Ito T."/>
            <person name="Fujiyama A."/>
            <person name="Inagaki F."/>
            <person name="Takami H."/>
        </authorList>
    </citation>
    <scope>NUCLEOTIDE SEQUENCE</scope>
    <source>
        <strain evidence="2">Expedition CK06-06</strain>
    </source>
</reference>
<dbReference type="InterPro" id="IPR001296">
    <property type="entry name" value="Glyco_trans_1"/>
</dbReference>
<evidence type="ECO:0000259" key="1">
    <source>
        <dbReference type="Pfam" id="PF00534"/>
    </source>
</evidence>
<sequence length="242" mass="27618">RVIKQFKPLQIKKVVISLSFAYIFDSMPLGENWKDYGINWVMTTNDVIKDLIQWSMGIENVHIIASSIDHNIFHYNPDMKKLQVAYTKRKDTLSPIVEKILKSRDVSFQELDFIAIENLKLQDYAHVLKQSEIYLTTSIHEGLNLSVLEAMACGCICIGFHGIGAKDYIIESGQQQNFVLAESANFIDLSQKLAELVEKDKRKDPAVEAIRQNALTTAASFPPDLEKKSLLEFWKVFFEAES</sequence>
<gene>
    <name evidence="2" type="ORF">S01H1_37644</name>
</gene>
<dbReference type="SUPFAM" id="SSF53756">
    <property type="entry name" value="UDP-Glycosyltransferase/glycogen phosphorylase"/>
    <property type="match status" value="1"/>
</dbReference>
<feature type="domain" description="Glycosyl transferase family 1" evidence="1">
    <location>
        <begin position="122"/>
        <end position="209"/>
    </location>
</feature>
<name>X0V578_9ZZZZ</name>
<dbReference type="Pfam" id="PF00534">
    <property type="entry name" value="Glycos_transf_1"/>
    <property type="match status" value="1"/>
</dbReference>
<protein>
    <recommendedName>
        <fullName evidence="1">Glycosyl transferase family 1 domain-containing protein</fullName>
    </recommendedName>
</protein>
<accession>X0V578</accession>
<dbReference type="EMBL" id="BARS01023648">
    <property type="protein sequence ID" value="GAG13260.1"/>
    <property type="molecule type" value="Genomic_DNA"/>
</dbReference>
<evidence type="ECO:0000313" key="2">
    <source>
        <dbReference type="EMBL" id="GAG13260.1"/>
    </source>
</evidence>
<organism evidence="2">
    <name type="scientific">marine sediment metagenome</name>
    <dbReference type="NCBI Taxonomy" id="412755"/>
    <lineage>
        <taxon>unclassified sequences</taxon>
        <taxon>metagenomes</taxon>
        <taxon>ecological metagenomes</taxon>
    </lineage>
</organism>